<dbReference type="OrthoDB" id="4377018at2"/>
<dbReference type="STRING" id="36849.OXPF_30750"/>
<proteinExistence type="predicted"/>
<comment type="caution">
    <text evidence="2">The sequence shown here is derived from an EMBL/GenBank/DDBJ whole genome shotgun (WGS) entry which is preliminary data.</text>
</comment>
<evidence type="ECO:0000313" key="2">
    <source>
        <dbReference type="EMBL" id="KPU43633.1"/>
    </source>
</evidence>
<dbReference type="PANTHER" id="PTHR36718:SF1">
    <property type="entry name" value="DOUBLE ZINC RIBBON PROTEIN MJ0416"/>
    <property type="match status" value="1"/>
</dbReference>
<dbReference type="Pfam" id="PF17032">
    <property type="entry name" value="Zn_ribbon_15"/>
    <property type="match status" value="1"/>
</dbReference>
<dbReference type="AlphaFoldDB" id="A0A0P8W6J1"/>
<gene>
    <name evidence="2" type="ORF">OXPF_30750</name>
</gene>
<dbReference type="Proteomes" id="UP000050326">
    <property type="component" value="Unassembled WGS sequence"/>
</dbReference>
<feature type="domain" description="Zinc-ribbon 15" evidence="1">
    <location>
        <begin position="22"/>
        <end position="115"/>
    </location>
</feature>
<keyword evidence="3" id="KW-1185">Reference proteome</keyword>
<dbReference type="PANTHER" id="PTHR36718">
    <property type="entry name" value="OS05G0435400 PROTEIN"/>
    <property type="match status" value="1"/>
</dbReference>
<reference evidence="2 3" key="1">
    <citation type="submission" date="2015-09" db="EMBL/GenBank/DDBJ databases">
        <title>Genome sequence of Oxobacter pfennigii DSM 3222.</title>
        <authorList>
            <person name="Poehlein A."/>
            <person name="Bengelsdorf F.R."/>
            <person name="Schiel-Bengelsdorf B."/>
            <person name="Duerre P."/>
            <person name="Daniel R."/>
        </authorList>
    </citation>
    <scope>NUCLEOTIDE SEQUENCE [LARGE SCALE GENOMIC DNA]</scope>
    <source>
        <strain evidence="2 3">DSM 3222</strain>
    </source>
</reference>
<dbReference type="EMBL" id="LKET01000039">
    <property type="protein sequence ID" value="KPU43633.1"/>
    <property type="molecule type" value="Genomic_DNA"/>
</dbReference>
<accession>A0A0P8W6J1</accession>
<sequence>MFFIGIFGIQNKVKELKEFTDVCCSCGKYSRMKLLYEYNCFHIFFLPLFKWGRKYFLEARCCRRVFEVPDNYIDELLEADTVDFSRLTEINMPYTLCPNCRNYVDSGYKFCPNCGSKLKL</sequence>
<dbReference type="InterPro" id="IPR053281">
    <property type="entry name" value="Double_zinc_ribbon"/>
</dbReference>
<evidence type="ECO:0000259" key="1">
    <source>
        <dbReference type="Pfam" id="PF17032"/>
    </source>
</evidence>
<dbReference type="RefSeq" id="WP_054876065.1">
    <property type="nucleotide sequence ID" value="NZ_LKET01000039.1"/>
</dbReference>
<dbReference type="InterPro" id="IPR031493">
    <property type="entry name" value="Zinc_ribbon_15"/>
</dbReference>
<protein>
    <recommendedName>
        <fullName evidence="1">Zinc-ribbon 15 domain-containing protein</fullName>
    </recommendedName>
</protein>
<organism evidence="2 3">
    <name type="scientific">Oxobacter pfennigii</name>
    <dbReference type="NCBI Taxonomy" id="36849"/>
    <lineage>
        <taxon>Bacteria</taxon>
        <taxon>Bacillati</taxon>
        <taxon>Bacillota</taxon>
        <taxon>Clostridia</taxon>
        <taxon>Eubacteriales</taxon>
        <taxon>Clostridiaceae</taxon>
        <taxon>Oxobacter</taxon>
    </lineage>
</organism>
<name>A0A0P8W6J1_9CLOT</name>
<evidence type="ECO:0000313" key="3">
    <source>
        <dbReference type="Proteomes" id="UP000050326"/>
    </source>
</evidence>